<protein>
    <submittedName>
        <fullName evidence="2">tRNA-guanine family transglycosylase</fullName>
    </submittedName>
</protein>
<dbReference type="EMBL" id="FXTU01000008">
    <property type="protein sequence ID" value="SMP32050.1"/>
    <property type="molecule type" value="Genomic_DNA"/>
</dbReference>
<evidence type="ECO:0000313" key="3">
    <source>
        <dbReference type="Proteomes" id="UP001157946"/>
    </source>
</evidence>
<evidence type="ECO:0000259" key="1">
    <source>
        <dbReference type="Pfam" id="PF01702"/>
    </source>
</evidence>
<organism evidence="2 3">
    <name type="scientific">Laceyella tengchongensis</name>
    <dbReference type="NCBI Taxonomy" id="574699"/>
    <lineage>
        <taxon>Bacteria</taxon>
        <taxon>Bacillati</taxon>
        <taxon>Bacillota</taxon>
        <taxon>Bacilli</taxon>
        <taxon>Bacillales</taxon>
        <taxon>Thermoactinomycetaceae</taxon>
        <taxon>Laceyella</taxon>
    </lineage>
</organism>
<accession>A0AA45WRM8</accession>
<proteinExistence type="predicted"/>
<dbReference type="Pfam" id="PF01702">
    <property type="entry name" value="TGT"/>
    <property type="match status" value="1"/>
</dbReference>
<dbReference type="GO" id="GO:0006400">
    <property type="term" value="P:tRNA modification"/>
    <property type="evidence" value="ECO:0007669"/>
    <property type="project" value="InterPro"/>
</dbReference>
<dbReference type="InterPro" id="IPR036511">
    <property type="entry name" value="TGT-like_sf"/>
</dbReference>
<dbReference type="RefSeq" id="WP_284724583.1">
    <property type="nucleotide sequence ID" value="NZ_FXTU01000008.1"/>
</dbReference>
<dbReference type="InterPro" id="IPR002616">
    <property type="entry name" value="tRNA_ribo_trans-like"/>
</dbReference>
<keyword evidence="3" id="KW-1185">Reference proteome</keyword>
<reference evidence="2" key="1">
    <citation type="submission" date="2017-05" db="EMBL/GenBank/DDBJ databases">
        <authorList>
            <person name="Varghese N."/>
            <person name="Submissions S."/>
        </authorList>
    </citation>
    <scope>NUCLEOTIDE SEQUENCE</scope>
    <source>
        <strain evidence="2">DSM 45262</strain>
    </source>
</reference>
<dbReference type="AlphaFoldDB" id="A0AA45WRM8"/>
<name>A0AA45WRM8_9BACL</name>
<dbReference type="Gene3D" id="3.20.20.105">
    <property type="entry name" value="Queuine tRNA-ribosyltransferase-like"/>
    <property type="match status" value="1"/>
</dbReference>
<dbReference type="Proteomes" id="UP001157946">
    <property type="component" value="Unassembled WGS sequence"/>
</dbReference>
<gene>
    <name evidence="2" type="ORF">SAMN06265361_10886</name>
</gene>
<feature type="domain" description="tRNA-guanine(15) transglycosylase-like" evidence="1">
    <location>
        <begin position="34"/>
        <end position="291"/>
    </location>
</feature>
<sequence length="309" mass="35721">MEFYISWSHSDAKYCDYYKECPMLISVIPDNKRPLRKLNTLPNKLIIDSGGIFYRNQNKKTTVEQIFNLQVDALQDANNSIETIKLVQLDIPMLDKRSLSDKYQTMEKNLYFAWEYMNLFTKSRLPSNIQPMAVIQGFDGPSVQHSVLELKKMGYKYFGIGSLLSKNSNEQLSTIQTVVRLVEAQYLHIFGVTGINQIYEMSSMNISSFDSTRPTKAAAYYSVFYSNPFRTYILGTSRIAKSGPRLFEPLPCSCPVCSINPYDIFIPSPRHYMKLRSIHNYYHLRNTIQNIISQTERTNDHVVPNVLRP</sequence>
<comment type="caution">
    <text evidence="2">The sequence shown here is derived from an EMBL/GenBank/DDBJ whole genome shotgun (WGS) entry which is preliminary data.</text>
</comment>
<dbReference type="SUPFAM" id="SSF51713">
    <property type="entry name" value="tRNA-guanine transglycosylase"/>
    <property type="match status" value="1"/>
</dbReference>
<evidence type="ECO:0000313" key="2">
    <source>
        <dbReference type="EMBL" id="SMP32050.1"/>
    </source>
</evidence>